<evidence type="ECO:0000313" key="2">
    <source>
        <dbReference type="EMBL" id="RRJ90543.1"/>
    </source>
</evidence>
<feature type="transmembrane region" description="Helical" evidence="1">
    <location>
        <begin position="293"/>
        <end position="319"/>
    </location>
</feature>
<feature type="transmembrane region" description="Helical" evidence="1">
    <location>
        <begin position="254"/>
        <end position="273"/>
    </location>
</feature>
<evidence type="ECO:0000256" key="1">
    <source>
        <dbReference type="SAM" id="Phobius"/>
    </source>
</evidence>
<dbReference type="Proteomes" id="UP000275719">
    <property type="component" value="Unassembled WGS sequence"/>
</dbReference>
<keyword evidence="1" id="KW-0472">Membrane</keyword>
<dbReference type="RefSeq" id="WP_125018952.1">
    <property type="nucleotide sequence ID" value="NZ_RQVQ01000016.1"/>
</dbReference>
<gene>
    <name evidence="2" type="ORF">EG240_08400</name>
</gene>
<dbReference type="OrthoDB" id="9820377at2"/>
<keyword evidence="1" id="KW-0812">Transmembrane</keyword>
<organism evidence="2 3">
    <name type="scientific">Paenimyroides tangerinum</name>
    <dbReference type="NCBI Taxonomy" id="2488728"/>
    <lineage>
        <taxon>Bacteria</taxon>
        <taxon>Pseudomonadati</taxon>
        <taxon>Bacteroidota</taxon>
        <taxon>Flavobacteriia</taxon>
        <taxon>Flavobacteriales</taxon>
        <taxon>Flavobacteriaceae</taxon>
        <taxon>Paenimyroides</taxon>
    </lineage>
</organism>
<feature type="transmembrane region" description="Helical" evidence="1">
    <location>
        <begin position="189"/>
        <end position="218"/>
    </location>
</feature>
<dbReference type="AlphaFoldDB" id="A0A3P3WDB1"/>
<proteinExistence type="predicted"/>
<dbReference type="EMBL" id="RQVQ01000016">
    <property type="protein sequence ID" value="RRJ90543.1"/>
    <property type="molecule type" value="Genomic_DNA"/>
</dbReference>
<comment type="caution">
    <text evidence="2">The sequence shown here is derived from an EMBL/GenBank/DDBJ whole genome shotgun (WGS) entry which is preliminary data.</text>
</comment>
<reference evidence="2 3" key="1">
    <citation type="submission" date="2018-11" db="EMBL/GenBank/DDBJ databases">
        <title>Flavobacterium sp. nov., YIM 102701-2 draft genome.</title>
        <authorList>
            <person name="Li G."/>
            <person name="Jiang Y."/>
        </authorList>
    </citation>
    <scope>NUCLEOTIDE SEQUENCE [LARGE SCALE GENOMIC DNA]</scope>
    <source>
        <strain evidence="2 3">YIM 102701-2</strain>
    </source>
</reference>
<keyword evidence="1" id="KW-1133">Transmembrane helix</keyword>
<accession>A0A3P3WDB1</accession>
<evidence type="ECO:0000313" key="3">
    <source>
        <dbReference type="Proteomes" id="UP000275719"/>
    </source>
</evidence>
<keyword evidence="3" id="KW-1185">Reference proteome</keyword>
<name>A0A3P3WDB1_9FLAO</name>
<protein>
    <submittedName>
        <fullName evidence="2">Uncharacterized protein</fullName>
    </submittedName>
</protein>
<sequence>MLFFGLCLILNIYYEYDINDQKVIVNPTPWKSFPNEQDNQWANAVFFELRTYMTEVKPFHKNNFFGLTYDVFCEVRYKAEYHNQLSDKIDLYYTQQSLLEAQSIQNAKHIKSDYENISFSENAFGENLHFYNSKNDDEYYKSNSGLNIQFHTSYFTPKYIKFNIDNNIAVWVKTNPLLVFNSDIVSISLFGLGFVLLLALAVSGGFESFLFLIVLLFYFSFSDYFIWFYFFFLFSLSIFFKIKMRTVTVKWLDLPFVYWKILLLVFVSLVLYIHRWENPFSWSELFFESLVTLIYLFLIWLMFYVSSTSIYSLYIYIFCKEKDIEQLKFINFTSNMDSGNTGKRIPYFSATIELKGKTIQNVLMNFTLYSKVKNNKVINLTKYKTDNKGNYIFY</sequence>